<dbReference type="SMART" id="SM00432">
    <property type="entry name" value="MADS"/>
    <property type="match status" value="1"/>
</dbReference>
<evidence type="ECO:0000259" key="6">
    <source>
        <dbReference type="PROSITE" id="PS50066"/>
    </source>
</evidence>
<dbReference type="Gramene" id="Manes.07G039300.1.v8.1">
    <property type="protein sequence ID" value="Manes.07G039300.1.v8.1.CDS"/>
    <property type="gene ID" value="Manes.07G039300.v8.1"/>
</dbReference>
<dbReference type="AlphaFoldDB" id="A0A2C9VIB9"/>
<dbReference type="GO" id="GO:0006357">
    <property type="term" value="P:regulation of transcription by RNA polymerase II"/>
    <property type="evidence" value="ECO:0000318"/>
    <property type="project" value="GO_Central"/>
</dbReference>
<dbReference type="PROSITE" id="PS50066">
    <property type="entry name" value="MADS_BOX_2"/>
    <property type="match status" value="1"/>
</dbReference>
<dbReference type="Proteomes" id="UP000091857">
    <property type="component" value="Chromosome 7"/>
</dbReference>
<evidence type="ECO:0000313" key="7">
    <source>
        <dbReference type="EMBL" id="OAY45189.1"/>
    </source>
</evidence>
<name>A0A2C9VIB9_MANES</name>
<keyword evidence="3" id="KW-0238">DNA-binding</keyword>
<proteinExistence type="predicted"/>
<organism evidence="7 8">
    <name type="scientific">Manihot esculenta</name>
    <name type="common">Cassava</name>
    <name type="synonym">Jatropha manihot</name>
    <dbReference type="NCBI Taxonomy" id="3983"/>
    <lineage>
        <taxon>Eukaryota</taxon>
        <taxon>Viridiplantae</taxon>
        <taxon>Streptophyta</taxon>
        <taxon>Embryophyta</taxon>
        <taxon>Tracheophyta</taxon>
        <taxon>Spermatophyta</taxon>
        <taxon>Magnoliopsida</taxon>
        <taxon>eudicotyledons</taxon>
        <taxon>Gunneridae</taxon>
        <taxon>Pentapetalae</taxon>
        <taxon>rosids</taxon>
        <taxon>fabids</taxon>
        <taxon>Malpighiales</taxon>
        <taxon>Euphorbiaceae</taxon>
        <taxon>Crotonoideae</taxon>
        <taxon>Manihoteae</taxon>
        <taxon>Manihot</taxon>
    </lineage>
</organism>
<dbReference type="PANTHER" id="PTHR11945:SF776">
    <property type="entry name" value="AGAMOUS-LIKE 50-RELATED"/>
    <property type="match status" value="1"/>
</dbReference>
<evidence type="ECO:0000256" key="3">
    <source>
        <dbReference type="ARBA" id="ARBA00023125"/>
    </source>
</evidence>
<dbReference type="PRINTS" id="PR00404">
    <property type="entry name" value="MADSDOMAIN"/>
</dbReference>
<dbReference type="InterPro" id="IPR036879">
    <property type="entry name" value="TF_MADSbox_sf"/>
</dbReference>
<keyword evidence="4" id="KW-0804">Transcription</keyword>
<dbReference type="Gene3D" id="3.40.1810.10">
    <property type="entry name" value="Transcription factor, MADS-box"/>
    <property type="match status" value="1"/>
</dbReference>
<evidence type="ECO:0000256" key="5">
    <source>
        <dbReference type="ARBA" id="ARBA00023242"/>
    </source>
</evidence>
<evidence type="ECO:0000256" key="2">
    <source>
        <dbReference type="ARBA" id="ARBA00023015"/>
    </source>
</evidence>
<dbReference type="FunFam" id="3.40.1810.10:FF:000006">
    <property type="entry name" value="Agamous-like MADS-box protein AGL62"/>
    <property type="match status" value="1"/>
</dbReference>
<dbReference type="InterPro" id="IPR002100">
    <property type="entry name" value="TF_MADSbox"/>
</dbReference>
<dbReference type="OMA" id="MAILEME"/>
<protein>
    <recommendedName>
        <fullName evidence="6">MADS-box domain-containing protein</fullName>
    </recommendedName>
</protein>
<dbReference type="OrthoDB" id="836351at2759"/>
<dbReference type="GO" id="GO:0000981">
    <property type="term" value="F:DNA-binding transcription factor activity, RNA polymerase II-specific"/>
    <property type="evidence" value="ECO:0000318"/>
    <property type="project" value="GO_Central"/>
</dbReference>
<dbReference type="SMR" id="A0A2C9VIB9"/>
<accession>A0A2C9VIB9</accession>
<gene>
    <name evidence="7" type="ORF">MANES_07G039300v8</name>
</gene>
<dbReference type="Gene3D" id="6.10.140.920">
    <property type="match status" value="1"/>
</dbReference>
<evidence type="ECO:0000256" key="4">
    <source>
        <dbReference type="ARBA" id="ARBA00023163"/>
    </source>
</evidence>
<dbReference type="Pfam" id="PF00319">
    <property type="entry name" value="SRF-TF"/>
    <property type="match status" value="1"/>
</dbReference>
<reference evidence="8" key="1">
    <citation type="journal article" date="2016" name="Nat. Biotechnol.">
        <title>Sequencing wild and cultivated cassava and related species reveals extensive interspecific hybridization and genetic diversity.</title>
        <authorList>
            <person name="Bredeson J.V."/>
            <person name="Lyons J.B."/>
            <person name="Prochnik S.E."/>
            <person name="Wu G.A."/>
            <person name="Ha C.M."/>
            <person name="Edsinger-Gonzales E."/>
            <person name="Grimwood J."/>
            <person name="Schmutz J."/>
            <person name="Rabbi I.Y."/>
            <person name="Egesi C."/>
            <person name="Nauluvula P."/>
            <person name="Lebot V."/>
            <person name="Ndunguru J."/>
            <person name="Mkamilo G."/>
            <person name="Bart R.S."/>
            <person name="Setter T.L."/>
            <person name="Gleadow R.M."/>
            <person name="Kulakow P."/>
            <person name="Ferguson M.E."/>
            <person name="Rounsley S."/>
            <person name="Rokhsar D.S."/>
        </authorList>
    </citation>
    <scope>NUCLEOTIDE SEQUENCE [LARGE SCALE GENOMIC DNA]</scope>
    <source>
        <strain evidence="8">cv. AM560-2</strain>
    </source>
</reference>
<sequence length="215" mass="24426">MARQSKGRRKLDIVKITKESNLLVTFSKRRYGVFKKASELATLCGAEIAIIVFSPSMKVFSFGHPSVETVIDRFFSGNSTQTSGVLQLAKIHRNARVRDLNLQLTQVTTQLDEEKKRGEELDQGNKAGDGYRWWESPVEELDLPKLEHLKASFEMLRENVTKRVEELLIQTTNHTQFYNPNSAPVNEALPTDPNNDVFDESLVYNLGFQNGNGFF</sequence>
<dbReference type="GO" id="GO:0005634">
    <property type="term" value="C:nucleus"/>
    <property type="evidence" value="ECO:0007669"/>
    <property type="project" value="UniProtKB-SubCell"/>
</dbReference>
<dbReference type="EMBL" id="CM004393">
    <property type="protein sequence ID" value="OAY45189.1"/>
    <property type="molecule type" value="Genomic_DNA"/>
</dbReference>
<keyword evidence="5" id="KW-0539">Nucleus</keyword>
<dbReference type="SUPFAM" id="SSF55455">
    <property type="entry name" value="SRF-like"/>
    <property type="match status" value="1"/>
</dbReference>
<evidence type="ECO:0000313" key="8">
    <source>
        <dbReference type="Proteomes" id="UP000091857"/>
    </source>
</evidence>
<keyword evidence="8" id="KW-1185">Reference proteome</keyword>
<comment type="subcellular location">
    <subcellularLocation>
        <location evidence="1">Nucleus</location>
    </subcellularLocation>
</comment>
<feature type="domain" description="MADS-box" evidence="6">
    <location>
        <begin position="6"/>
        <end position="66"/>
    </location>
</feature>
<dbReference type="GO" id="GO:0046983">
    <property type="term" value="F:protein dimerization activity"/>
    <property type="evidence" value="ECO:0007669"/>
    <property type="project" value="InterPro"/>
</dbReference>
<comment type="caution">
    <text evidence="7">The sequence shown here is derived from an EMBL/GenBank/DDBJ whole genome shotgun (WGS) entry which is preliminary data.</text>
</comment>
<evidence type="ECO:0000256" key="1">
    <source>
        <dbReference type="ARBA" id="ARBA00004123"/>
    </source>
</evidence>
<dbReference type="PANTHER" id="PTHR11945">
    <property type="entry name" value="MADS BOX PROTEIN"/>
    <property type="match status" value="1"/>
</dbReference>
<dbReference type="GO" id="GO:0000978">
    <property type="term" value="F:RNA polymerase II cis-regulatory region sequence-specific DNA binding"/>
    <property type="evidence" value="ECO:0000318"/>
    <property type="project" value="GO_Central"/>
</dbReference>
<keyword evidence="2" id="KW-0805">Transcription regulation</keyword>